<proteinExistence type="inferred from homology"/>
<dbReference type="InterPro" id="IPR036388">
    <property type="entry name" value="WH-like_DNA-bd_sf"/>
</dbReference>
<dbReference type="Gene3D" id="1.10.10.10">
    <property type="entry name" value="Winged helix-like DNA-binding domain superfamily/Winged helix DNA-binding domain"/>
    <property type="match status" value="1"/>
</dbReference>
<dbReference type="PROSITE" id="PS50931">
    <property type="entry name" value="HTH_LYSR"/>
    <property type="match status" value="1"/>
</dbReference>
<feature type="domain" description="HTH lysR-type" evidence="5">
    <location>
        <begin position="1"/>
        <end position="58"/>
    </location>
</feature>
<gene>
    <name evidence="6" type="ORF">P3W85_41085</name>
</gene>
<dbReference type="SUPFAM" id="SSF46785">
    <property type="entry name" value="Winged helix' DNA-binding domain"/>
    <property type="match status" value="1"/>
</dbReference>
<keyword evidence="4" id="KW-0804">Transcription</keyword>
<dbReference type="PANTHER" id="PTHR30346:SF0">
    <property type="entry name" value="HCA OPERON TRANSCRIPTIONAL ACTIVATOR HCAR"/>
    <property type="match status" value="1"/>
</dbReference>
<dbReference type="InterPro" id="IPR036390">
    <property type="entry name" value="WH_DNA-bd_sf"/>
</dbReference>
<evidence type="ECO:0000313" key="7">
    <source>
        <dbReference type="Proteomes" id="UP001216674"/>
    </source>
</evidence>
<evidence type="ECO:0000313" key="6">
    <source>
        <dbReference type="EMBL" id="MDF3839288.1"/>
    </source>
</evidence>
<comment type="caution">
    <text evidence="6">The sequence shown here is derived from an EMBL/GenBank/DDBJ whole genome shotgun (WGS) entry which is preliminary data.</text>
</comment>
<dbReference type="Gene3D" id="3.40.190.290">
    <property type="match status" value="1"/>
</dbReference>
<dbReference type="RefSeq" id="WP_276269038.1">
    <property type="nucleotide sequence ID" value="NZ_JARJLM010000670.1"/>
</dbReference>
<keyword evidence="3" id="KW-0238">DNA-binding</keyword>
<keyword evidence="7" id="KW-1185">Reference proteome</keyword>
<organism evidence="6 7">
    <name type="scientific">Cupriavidus basilensis</name>
    <dbReference type="NCBI Taxonomy" id="68895"/>
    <lineage>
        <taxon>Bacteria</taxon>
        <taxon>Pseudomonadati</taxon>
        <taxon>Pseudomonadota</taxon>
        <taxon>Betaproteobacteria</taxon>
        <taxon>Burkholderiales</taxon>
        <taxon>Burkholderiaceae</taxon>
        <taxon>Cupriavidus</taxon>
    </lineage>
</organism>
<dbReference type="CDD" id="cd05466">
    <property type="entry name" value="PBP2_LTTR_substrate"/>
    <property type="match status" value="1"/>
</dbReference>
<dbReference type="InterPro" id="IPR000847">
    <property type="entry name" value="LysR_HTH_N"/>
</dbReference>
<evidence type="ECO:0000256" key="2">
    <source>
        <dbReference type="ARBA" id="ARBA00023015"/>
    </source>
</evidence>
<evidence type="ECO:0000256" key="3">
    <source>
        <dbReference type="ARBA" id="ARBA00023125"/>
    </source>
</evidence>
<dbReference type="PRINTS" id="PR00039">
    <property type="entry name" value="HTHLYSR"/>
</dbReference>
<accession>A0ABT6B346</accession>
<evidence type="ECO:0000256" key="4">
    <source>
        <dbReference type="ARBA" id="ARBA00023163"/>
    </source>
</evidence>
<dbReference type="PANTHER" id="PTHR30346">
    <property type="entry name" value="TRANSCRIPTIONAL DUAL REGULATOR HCAR-RELATED"/>
    <property type="match status" value="1"/>
</dbReference>
<comment type="similarity">
    <text evidence="1">Belongs to the LysR transcriptional regulatory family.</text>
</comment>
<dbReference type="Pfam" id="PF00126">
    <property type="entry name" value="HTH_1"/>
    <property type="match status" value="1"/>
</dbReference>
<keyword evidence="2" id="KW-0805">Transcription regulation</keyword>
<dbReference type="InterPro" id="IPR005119">
    <property type="entry name" value="LysR_subst-bd"/>
</dbReference>
<dbReference type="Proteomes" id="UP001216674">
    <property type="component" value="Unassembled WGS sequence"/>
</dbReference>
<evidence type="ECO:0000256" key="1">
    <source>
        <dbReference type="ARBA" id="ARBA00009437"/>
    </source>
</evidence>
<dbReference type="Pfam" id="PF03466">
    <property type="entry name" value="LysR_substrate"/>
    <property type="match status" value="1"/>
</dbReference>
<protein>
    <submittedName>
        <fullName evidence="6">LysR family transcriptional regulator</fullName>
    </submittedName>
</protein>
<name>A0ABT6B346_9BURK</name>
<dbReference type="EMBL" id="JARJLM010000670">
    <property type="protein sequence ID" value="MDF3839288.1"/>
    <property type="molecule type" value="Genomic_DNA"/>
</dbReference>
<reference evidence="6 7" key="1">
    <citation type="submission" date="2023-03" db="EMBL/GenBank/DDBJ databases">
        <title>Draft assemblies of triclosan tolerant bacteria isolated from returned activated sludge.</title>
        <authorList>
            <person name="Van Hamelsveld S."/>
        </authorList>
    </citation>
    <scope>NUCLEOTIDE SEQUENCE [LARGE SCALE GENOMIC DNA]</scope>
    <source>
        <strain evidence="6 7">GW210010_S58</strain>
    </source>
</reference>
<evidence type="ECO:0000259" key="5">
    <source>
        <dbReference type="PROSITE" id="PS50931"/>
    </source>
</evidence>
<sequence>MTLVQLRHLILLAELGSFSRAADAACLTQPALSRSIRALEIEFGGALFDRIAHRTELTSFGQHVVEQARSICDKTDALVESAGQMINGSLGRLSVGFGSGPGAILMTPLLLYVAKHQPNLKLQVTRTQPDQMLKALRERSLDILIVDSRAIPIEHDLTIEPISTMRTAFMCRQGHPLTQGKPPVTLRELKRYVIASTFISDQVRHALVEIYGPEGHPDCLFNLQCGELGNLLELARMSETVVIAVRHAAQDLVEIPIQPALDIDATFCWVSLKGRAMPLAFKLIRPFVYERLRDPE</sequence>
<dbReference type="SUPFAM" id="SSF53850">
    <property type="entry name" value="Periplasmic binding protein-like II"/>
    <property type="match status" value="1"/>
</dbReference>